<reference evidence="8" key="2">
    <citation type="submission" date="2025-08" db="UniProtKB">
        <authorList>
            <consortium name="Ensembl"/>
        </authorList>
    </citation>
    <scope>IDENTIFICATION</scope>
</reference>
<dbReference type="InParanoid" id="A0A2I3G4E9"/>
<dbReference type="GO" id="GO:0016263">
    <property type="term" value="F:glycoprotein-N-acetylgalactosamine 3-beta-galactosyltransferase activity"/>
    <property type="evidence" value="ECO:0007669"/>
    <property type="project" value="TreeGrafter"/>
</dbReference>
<keyword evidence="5 7" id="KW-1133">Transmembrane helix</keyword>
<protein>
    <recommendedName>
        <fullName evidence="10">N-acetylgalactosaminide beta-1,3-galactosyltransferase</fullName>
    </recommendedName>
</protein>
<dbReference type="GO" id="GO:0016020">
    <property type="term" value="C:membrane"/>
    <property type="evidence" value="ECO:0007669"/>
    <property type="project" value="UniProtKB-SubCell"/>
</dbReference>
<comment type="subcellular location">
    <subcellularLocation>
        <location evidence="1">Membrane</location>
        <topology evidence="1">Single-pass type II membrane protein</topology>
    </subcellularLocation>
</comment>
<comment type="similarity">
    <text evidence="2">Belongs to the glycosyltransferase 31 family. Beta3-Gal-T subfamily.</text>
</comment>
<evidence type="ECO:0000256" key="4">
    <source>
        <dbReference type="ARBA" id="ARBA00022968"/>
    </source>
</evidence>
<dbReference type="EMBL" id="ADFV01030721">
    <property type="status" value="NOT_ANNOTATED_CDS"/>
    <property type="molecule type" value="Genomic_DNA"/>
</dbReference>
<dbReference type="GeneTree" id="ENSGT00940000155000"/>
<evidence type="ECO:0000256" key="5">
    <source>
        <dbReference type="ARBA" id="ARBA00022989"/>
    </source>
</evidence>
<evidence type="ECO:0000256" key="2">
    <source>
        <dbReference type="ARBA" id="ARBA00006462"/>
    </source>
</evidence>
<evidence type="ECO:0000313" key="8">
    <source>
        <dbReference type="Ensembl" id="ENSNLEP00000026885.1"/>
    </source>
</evidence>
<dbReference type="InterPro" id="IPR026050">
    <property type="entry name" value="C1GALT1/C1GALT1_chp1"/>
</dbReference>
<reference evidence="8" key="3">
    <citation type="submission" date="2025-09" db="UniProtKB">
        <authorList>
            <consortium name="Ensembl"/>
        </authorList>
    </citation>
    <scope>IDENTIFICATION</scope>
</reference>
<feature type="transmembrane region" description="Helical" evidence="7">
    <location>
        <begin position="12"/>
        <end position="31"/>
    </location>
</feature>
<dbReference type="Proteomes" id="UP000001073">
    <property type="component" value="Chromosome 18"/>
</dbReference>
<evidence type="ECO:0000256" key="6">
    <source>
        <dbReference type="ARBA" id="ARBA00023136"/>
    </source>
</evidence>
<dbReference type="Gene3D" id="3.90.550.50">
    <property type="match status" value="1"/>
</dbReference>
<evidence type="ECO:0000256" key="7">
    <source>
        <dbReference type="SAM" id="Phobius"/>
    </source>
</evidence>
<dbReference type="PANTHER" id="PTHR23033">
    <property type="entry name" value="BETA1,3-GALACTOSYLTRANSFERASE"/>
    <property type="match status" value="1"/>
</dbReference>
<organism evidence="8 9">
    <name type="scientific">Nomascus leucogenys</name>
    <name type="common">Northern white-cheeked gibbon</name>
    <name type="synonym">Hylobates leucogenys</name>
    <dbReference type="NCBI Taxonomy" id="61853"/>
    <lineage>
        <taxon>Eukaryota</taxon>
        <taxon>Metazoa</taxon>
        <taxon>Chordata</taxon>
        <taxon>Craniata</taxon>
        <taxon>Vertebrata</taxon>
        <taxon>Euteleostomi</taxon>
        <taxon>Mammalia</taxon>
        <taxon>Eutheria</taxon>
        <taxon>Euarchontoglires</taxon>
        <taxon>Primates</taxon>
        <taxon>Haplorrhini</taxon>
        <taxon>Catarrhini</taxon>
        <taxon>Hylobatidae</taxon>
        <taxon>Nomascus</taxon>
    </lineage>
</organism>
<sequence length="333" mass="38224">MASKSWLNFLTFLYGWAIGFLLFSQLFSILLGEEGDTQTNVLHNDPPARHSDDNGQNHLEGQMNFNADSSQPKDENIDIAENLYQQVKILCWVMTGSQNLEKKNKHVKATWAQCCHKVFFMSSEENKDFPAVGLKTKESRDELYWKTIKPFQYVREHHVEDADWFLKADDDTWLLSKYDSKEPIYFGRRFKPFVKQGCMSGGAGYLLSKENKCTHSSSIEDLALGKCMETINVEGGDSRDPSGKETFHPFVPEHHLIKVIYLEPFEGPGCCSDLAVSFHYVDFTTVYVLEYLVYHLLPYGYLYRYQATLPENILKETSQANKNEGTKMKLGNS</sequence>
<evidence type="ECO:0000313" key="9">
    <source>
        <dbReference type="Proteomes" id="UP000001073"/>
    </source>
</evidence>
<evidence type="ECO:0000256" key="1">
    <source>
        <dbReference type="ARBA" id="ARBA00004606"/>
    </source>
</evidence>
<evidence type="ECO:0000256" key="3">
    <source>
        <dbReference type="ARBA" id="ARBA00022692"/>
    </source>
</evidence>
<accession>A0A2I3G4E9</accession>
<dbReference type="PANTHER" id="PTHR23033:SF41">
    <property type="entry name" value="GLYCOPROTEIN-N-ACETYLGALACTOSAMINE 3-BETA-GALACTOSYLTRANSFERASE 1"/>
    <property type="match status" value="1"/>
</dbReference>
<keyword evidence="6 7" id="KW-0472">Membrane</keyword>
<keyword evidence="4" id="KW-0735">Signal-anchor</keyword>
<name>A0A2I3G4E9_NOMLE</name>
<dbReference type="STRING" id="61853.ENSNLEP00000026885"/>
<keyword evidence="9" id="KW-1185">Reference proteome</keyword>
<keyword evidence="3 7" id="KW-0812">Transmembrane</keyword>
<evidence type="ECO:0008006" key="10">
    <source>
        <dbReference type="Google" id="ProtNLM"/>
    </source>
</evidence>
<dbReference type="AlphaFoldDB" id="A0A2I3G4E9"/>
<dbReference type="Ensembl" id="ENSNLET00000039417.1">
    <property type="protein sequence ID" value="ENSNLEP00000026885.1"/>
    <property type="gene ID" value="ENSNLEG00000035446.1"/>
</dbReference>
<proteinExistence type="inferred from homology"/>
<dbReference type="OMA" id="CMESVNV"/>
<reference evidence="8 9" key="1">
    <citation type="submission" date="2012-10" db="EMBL/GenBank/DDBJ databases">
        <authorList>
            <consortium name="Gibbon Genome Sequencing Consortium"/>
        </authorList>
    </citation>
    <scope>NUCLEOTIDE SEQUENCE [LARGE SCALE GENOMIC DNA]</scope>
</reference>